<dbReference type="STRING" id="311334.SAMN05421846_108151"/>
<organism evidence="2 3">
    <name type="scientific">Chryseobacterium taeanense</name>
    <dbReference type="NCBI Taxonomy" id="311334"/>
    <lineage>
        <taxon>Bacteria</taxon>
        <taxon>Pseudomonadati</taxon>
        <taxon>Bacteroidota</taxon>
        <taxon>Flavobacteriia</taxon>
        <taxon>Flavobacteriales</taxon>
        <taxon>Weeksellaceae</taxon>
        <taxon>Chryseobacterium group</taxon>
        <taxon>Chryseobacterium</taxon>
    </lineage>
</organism>
<dbReference type="EMBL" id="FNDW01000008">
    <property type="protein sequence ID" value="SDI49312.1"/>
    <property type="molecule type" value="Genomic_DNA"/>
</dbReference>
<dbReference type="Proteomes" id="UP000198869">
    <property type="component" value="Unassembled WGS sequence"/>
</dbReference>
<name>A0A1G8L0Y6_9FLAO</name>
<keyword evidence="3" id="KW-1185">Reference proteome</keyword>
<keyword evidence="1" id="KW-0812">Transmembrane</keyword>
<keyword evidence="1" id="KW-0472">Membrane</keyword>
<reference evidence="3" key="1">
    <citation type="submission" date="2016-10" db="EMBL/GenBank/DDBJ databases">
        <authorList>
            <person name="Varghese N."/>
            <person name="Submissions S."/>
        </authorList>
    </citation>
    <scope>NUCLEOTIDE SEQUENCE [LARGE SCALE GENOMIC DNA]</scope>
    <source>
        <strain evidence="3">DSM 17071</strain>
    </source>
</reference>
<dbReference type="AlphaFoldDB" id="A0A1G8L0Y6"/>
<evidence type="ECO:0000313" key="3">
    <source>
        <dbReference type="Proteomes" id="UP000198869"/>
    </source>
</evidence>
<feature type="transmembrane region" description="Helical" evidence="1">
    <location>
        <begin position="12"/>
        <end position="32"/>
    </location>
</feature>
<sequence length="64" mass="7598">MNLKFVCDKKLGIFVAFHFYFLLDLFQTALSLRHMQFFHFRAFANSHITIPPHTLTLRECLVPN</sequence>
<evidence type="ECO:0000256" key="1">
    <source>
        <dbReference type="SAM" id="Phobius"/>
    </source>
</evidence>
<accession>A0A1G8L0Y6</accession>
<keyword evidence="1" id="KW-1133">Transmembrane helix</keyword>
<evidence type="ECO:0000313" key="2">
    <source>
        <dbReference type="EMBL" id="SDI49312.1"/>
    </source>
</evidence>
<protein>
    <submittedName>
        <fullName evidence="2">Uncharacterized protein</fullName>
    </submittedName>
</protein>
<proteinExistence type="predicted"/>
<gene>
    <name evidence="2" type="ORF">SAMN05421846_108151</name>
</gene>